<dbReference type="PANTHER" id="PTHR36113:SF3">
    <property type="entry name" value="SLL5075 PROTEIN"/>
    <property type="match status" value="1"/>
</dbReference>
<accession>A0A0K1EL68</accession>
<dbReference type="Pfam" id="PF00903">
    <property type="entry name" value="Glyoxalase"/>
    <property type="match status" value="1"/>
</dbReference>
<dbReference type="InterPro" id="IPR004360">
    <property type="entry name" value="Glyas_Fos-R_dOase_dom"/>
</dbReference>
<evidence type="ECO:0000313" key="3">
    <source>
        <dbReference type="Proteomes" id="UP000067626"/>
    </source>
</evidence>
<gene>
    <name evidence="2" type="ORF">CMC5_055580</name>
</gene>
<evidence type="ECO:0000313" key="2">
    <source>
        <dbReference type="EMBL" id="AKT41358.1"/>
    </source>
</evidence>
<dbReference type="RefSeq" id="WP_050433163.1">
    <property type="nucleotide sequence ID" value="NZ_CP012159.1"/>
</dbReference>
<sequence length="142" mass="16749">MSASTSPGVLSHGTLEVRNVDESVRFYRDFLGMKVIYDVPKACVIWLHESWYIVCVENPNAREMPMLNHFGIDVESREAVDQWYERAVRERDLHGISTITRPKVLHEAYQFYLRDRDHNWWEFQHDTTTFARMRAMAVATQA</sequence>
<dbReference type="InterPro" id="IPR051332">
    <property type="entry name" value="Fosfomycin_Res_Enzymes"/>
</dbReference>
<feature type="domain" description="VOC" evidence="1">
    <location>
        <begin position="9"/>
        <end position="126"/>
    </location>
</feature>
<name>A0A0K1EL68_CHOCO</name>
<dbReference type="Gene3D" id="3.10.180.10">
    <property type="entry name" value="2,3-Dihydroxybiphenyl 1,2-Dioxygenase, domain 1"/>
    <property type="match status" value="1"/>
</dbReference>
<proteinExistence type="predicted"/>
<dbReference type="CDD" id="cd06587">
    <property type="entry name" value="VOC"/>
    <property type="match status" value="1"/>
</dbReference>
<evidence type="ECO:0000259" key="1">
    <source>
        <dbReference type="PROSITE" id="PS51819"/>
    </source>
</evidence>
<dbReference type="Proteomes" id="UP000067626">
    <property type="component" value="Chromosome"/>
</dbReference>
<dbReference type="PROSITE" id="PS51819">
    <property type="entry name" value="VOC"/>
    <property type="match status" value="1"/>
</dbReference>
<dbReference type="EMBL" id="CP012159">
    <property type="protein sequence ID" value="AKT41358.1"/>
    <property type="molecule type" value="Genomic_DNA"/>
</dbReference>
<dbReference type="SUPFAM" id="SSF54593">
    <property type="entry name" value="Glyoxalase/Bleomycin resistance protein/Dihydroxybiphenyl dioxygenase"/>
    <property type="match status" value="1"/>
</dbReference>
<keyword evidence="3" id="KW-1185">Reference proteome</keyword>
<dbReference type="KEGG" id="ccro:CMC5_055580"/>
<reference evidence="2 3" key="1">
    <citation type="submission" date="2015-07" db="EMBL/GenBank/DDBJ databases">
        <title>Genome analysis of myxobacterium Chondromyces crocatus Cm c5 reveals a high potential for natural compound synthesis and the genetic basis for the loss of fruiting body formation.</title>
        <authorList>
            <person name="Zaburannyi N."/>
            <person name="Bunk B."/>
            <person name="Maier J."/>
            <person name="Overmann J."/>
            <person name="Mueller R."/>
        </authorList>
    </citation>
    <scope>NUCLEOTIDE SEQUENCE [LARGE SCALE GENOMIC DNA]</scope>
    <source>
        <strain evidence="2 3">Cm c5</strain>
    </source>
</reference>
<dbReference type="InterPro" id="IPR029068">
    <property type="entry name" value="Glyas_Bleomycin-R_OHBP_Dase"/>
</dbReference>
<organism evidence="2 3">
    <name type="scientific">Chondromyces crocatus</name>
    <dbReference type="NCBI Taxonomy" id="52"/>
    <lineage>
        <taxon>Bacteria</taxon>
        <taxon>Pseudomonadati</taxon>
        <taxon>Myxococcota</taxon>
        <taxon>Polyangia</taxon>
        <taxon>Polyangiales</taxon>
        <taxon>Polyangiaceae</taxon>
        <taxon>Chondromyces</taxon>
    </lineage>
</organism>
<protein>
    <recommendedName>
        <fullName evidence="1">VOC domain-containing protein</fullName>
    </recommendedName>
</protein>
<dbReference type="AlphaFoldDB" id="A0A0K1EL68"/>
<dbReference type="PANTHER" id="PTHR36113">
    <property type="entry name" value="LYASE, PUTATIVE-RELATED-RELATED"/>
    <property type="match status" value="1"/>
</dbReference>
<dbReference type="InterPro" id="IPR037523">
    <property type="entry name" value="VOC_core"/>
</dbReference>